<proteinExistence type="predicted"/>
<evidence type="ECO:0000256" key="1">
    <source>
        <dbReference type="SAM" id="MobiDB-lite"/>
    </source>
</evidence>
<sequence length="334" mass="37815">MIPTSEISARNHSIVQRSDNPDSEFEKDEEFWFEDGNTVLISRDVGFRIHRGIVSRHSEVFRDLFTLPQPTNAEKVHDCPVVSLSDSPMELRILLRAIYNGQRYNRCEQAEFWEVATVVRLSQKYLMEELYEDGLACLKTCLTDDFNVWDRISRADDCSSPVMHFDFEDAIAAVNLARLTHTDSMLPIALYLCCQLDSEALVRGIVRPDGIVEQLSPEDLMRCIDAAVSLSARNTSRHLLLDVSPDCACRSICFPRLQQIIIRLFNTPDVLESCDVLSSADSTIDSFDGLCTECISCLKTEDLERRLRCWDELPSLMDVAVPGWGSGDESMTTN</sequence>
<dbReference type="AlphaFoldDB" id="A0A401H432"/>
<dbReference type="Proteomes" id="UP000287166">
    <property type="component" value="Unassembled WGS sequence"/>
</dbReference>
<reference evidence="3 4" key="1">
    <citation type="journal article" date="2018" name="Sci. Rep.">
        <title>Genome sequence of the cauliflower mushroom Sparassis crispa (Hanabiratake) and its association with beneficial usage.</title>
        <authorList>
            <person name="Kiyama R."/>
            <person name="Furutani Y."/>
            <person name="Kawaguchi K."/>
            <person name="Nakanishi T."/>
        </authorList>
    </citation>
    <scope>NUCLEOTIDE SEQUENCE [LARGE SCALE GENOMIC DNA]</scope>
</reference>
<comment type="caution">
    <text evidence="3">The sequence shown here is derived from an EMBL/GenBank/DDBJ whole genome shotgun (WGS) entry which is preliminary data.</text>
</comment>
<dbReference type="InParanoid" id="A0A401H432"/>
<dbReference type="Pfam" id="PF00651">
    <property type="entry name" value="BTB"/>
    <property type="match status" value="1"/>
</dbReference>
<gene>
    <name evidence="3" type="ORF">SCP_1501820</name>
</gene>
<dbReference type="GeneID" id="38786091"/>
<evidence type="ECO:0000313" key="3">
    <source>
        <dbReference type="EMBL" id="GBE89174.1"/>
    </source>
</evidence>
<organism evidence="3 4">
    <name type="scientific">Sparassis crispa</name>
    <dbReference type="NCBI Taxonomy" id="139825"/>
    <lineage>
        <taxon>Eukaryota</taxon>
        <taxon>Fungi</taxon>
        <taxon>Dikarya</taxon>
        <taxon>Basidiomycota</taxon>
        <taxon>Agaricomycotina</taxon>
        <taxon>Agaricomycetes</taxon>
        <taxon>Polyporales</taxon>
        <taxon>Sparassidaceae</taxon>
        <taxon>Sparassis</taxon>
    </lineage>
</organism>
<keyword evidence="4" id="KW-1185">Reference proteome</keyword>
<name>A0A401H432_9APHY</name>
<dbReference type="InterPro" id="IPR011333">
    <property type="entry name" value="SKP1/BTB/POZ_sf"/>
</dbReference>
<evidence type="ECO:0000259" key="2">
    <source>
        <dbReference type="PROSITE" id="PS50097"/>
    </source>
</evidence>
<protein>
    <recommendedName>
        <fullName evidence="2">BTB domain-containing protein</fullName>
    </recommendedName>
</protein>
<feature type="region of interest" description="Disordered" evidence="1">
    <location>
        <begin position="1"/>
        <end position="22"/>
    </location>
</feature>
<dbReference type="OrthoDB" id="3036049at2759"/>
<dbReference type="PROSITE" id="PS50097">
    <property type="entry name" value="BTB"/>
    <property type="match status" value="1"/>
</dbReference>
<dbReference type="CDD" id="cd18186">
    <property type="entry name" value="BTB_POZ_ZBTB_KLHL-like"/>
    <property type="match status" value="1"/>
</dbReference>
<dbReference type="SUPFAM" id="SSF54695">
    <property type="entry name" value="POZ domain"/>
    <property type="match status" value="1"/>
</dbReference>
<accession>A0A401H432</accession>
<dbReference type="Gene3D" id="3.30.710.10">
    <property type="entry name" value="Potassium Channel Kv1.1, Chain A"/>
    <property type="match status" value="1"/>
</dbReference>
<feature type="domain" description="BTB" evidence="2">
    <location>
        <begin position="36"/>
        <end position="102"/>
    </location>
</feature>
<feature type="compositionally biased region" description="Polar residues" evidence="1">
    <location>
        <begin position="1"/>
        <end position="18"/>
    </location>
</feature>
<dbReference type="RefSeq" id="XP_027620087.1">
    <property type="nucleotide sequence ID" value="XM_027764286.1"/>
</dbReference>
<dbReference type="EMBL" id="BFAD01000015">
    <property type="protein sequence ID" value="GBE89174.1"/>
    <property type="molecule type" value="Genomic_DNA"/>
</dbReference>
<evidence type="ECO:0000313" key="4">
    <source>
        <dbReference type="Proteomes" id="UP000287166"/>
    </source>
</evidence>
<dbReference type="InterPro" id="IPR000210">
    <property type="entry name" value="BTB/POZ_dom"/>
</dbReference>